<feature type="compositionally biased region" description="Polar residues" evidence="1">
    <location>
        <begin position="1"/>
        <end position="20"/>
    </location>
</feature>
<dbReference type="InParanoid" id="Q6BNM1"/>
<dbReference type="VEuPathDB" id="FungiDB:DEHA2E20636g"/>
<name>Q6BNM1_DEBHA</name>
<dbReference type="eggNOG" id="ENOG502RQAJ">
    <property type="taxonomic scope" value="Eukaryota"/>
</dbReference>
<evidence type="ECO:0000313" key="2">
    <source>
        <dbReference type="EMBL" id="CAG88472.2"/>
    </source>
</evidence>
<dbReference type="HOGENOM" id="CLU_780794_0_0_1"/>
<dbReference type="KEGG" id="dha:DEHA2E20636g"/>
<reference evidence="2 3" key="1">
    <citation type="journal article" date="2004" name="Nature">
        <title>Genome evolution in yeasts.</title>
        <authorList>
            <consortium name="Genolevures"/>
            <person name="Dujon B."/>
            <person name="Sherman D."/>
            <person name="Fischer G."/>
            <person name="Durrens P."/>
            <person name="Casaregola S."/>
            <person name="Lafontaine I."/>
            <person name="de Montigny J."/>
            <person name="Marck C."/>
            <person name="Neuveglise C."/>
            <person name="Talla E."/>
            <person name="Goffard N."/>
            <person name="Frangeul L."/>
            <person name="Aigle M."/>
            <person name="Anthouard V."/>
            <person name="Babour A."/>
            <person name="Barbe V."/>
            <person name="Barnay S."/>
            <person name="Blanchin S."/>
            <person name="Beckerich J.M."/>
            <person name="Beyne E."/>
            <person name="Bleykasten C."/>
            <person name="Boisrame A."/>
            <person name="Boyer J."/>
            <person name="Cattolico L."/>
            <person name="Confanioleri F."/>
            <person name="de Daruvar A."/>
            <person name="Despons L."/>
            <person name="Fabre E."/>
            <person name="Fairhead C."/>
            <person name="Ferry-Dumazet H."/>
            <person name="Groppi A."/>
            <person name="Hantraye F."/>
            <person name="Hennequin C."/>
            <person name="Jauniaux N."/>
            <person name="Joyet P."/>
            <person name="Kachouri R."/>
            <person name="Kerrest A."/>
            <person name="Koszul R."/>
            <person name="Lemaire M."/>
            <person name="Lesur I."/>
            <person name="Ma L."/>
            <person name="Muller H."/>
            <person name="Nicaud J.M."/>
            <person name="Nikolski M."/>
            <person name="Oztas S."/>
            <person name="Ozier-Kalogeropoulos O."/>
            <person name="Pellenz S."/>
            <person name="Potier S."/>
            <person name="Richard G.F."/>
            <person name="Straub M.L."/>
            <person name="Suleau A."/>
            <person name="Swennene D."/>
            <person name="Tekaia F."/>
            <person name="Wesolowski-Louvel M."/>
            <person name="Westhof E."/>
            <person name="Wirth B."/>
            <person name="Zeniou-Meyer M."/>
            <person name="Zivanovic I."/>
            <person name="Bolotin-Fukuhara M."/>
            <person name="Thierry A."/>
            <person name="Bouchier C."/>
            <person name="Caudron B."/>
            <person name="Scarpelli C."/>
            <person name="Gaillardin C."/>
            <person name="Weissenbach J."/>
            <person name="Wincker P."/>
            <person name="Souciet J.L."/>
        </authorList>
    </citation>
    <scope>NUCLEOTIDE SEQUENCE [LARGE SCALE GENOMIC DNA]</scope>
    <source>
        <strain evidence="3">ATCC 36239 / CBS 767 / BCRC 21394 / JCM 1990 / NBRC 0083 / IGC 2968</strain>
    </source>
</reference>
<keyword evidence="3" id="KW-1185">Reference proteome</keyword>
<feature type="region of interest" description="Disordered" evidence="1">
    <location>
        <begin position="1"/>
        <end position="31"/>
    </location>
</feature>
<evidence type="ECO:0000256" key="1">
    <source>
        <dbReference type="SAM" id="MobiDB-lite"/>
    </source>
</evidence>
<accession>Q6BNM1</accession>
<protein>
    <submittedName>
        <fullName evidence="2">DEHA2E20636p</fullName>
    </submittedName>
</protein>
<evidence type="ECO:0000313" key="3">
    <source>
        <dbReference type="Proteomes" id="UP000000599"/>
    </source>
</evidence>
<sequence>MPLDSSFMSPSSGRKTSNFFPSGDANGFQGSTMTIDDRIDADLERGFKGGNNGEFSGFGIGNTDTGLQGPAGGLGVGFLGDLGDLSDLGDELGKGFGGELGGVLDGELGTGSGVGGHMSYINIGELSLGSTVGVNGSYSIWSDKPNNGQVFSPFVSHGWSPQVEAVGPSEMPSTEYLQNHQMKPVEVVSTSPRKNLYSTRVNNPPFVSQAKKPEKKVRAVSSDQLVVKLPAATRQTRRYPKFRDYFLRENNDVNNEDYCSTFYKRNSLGYMFIREPSNTLKVNNSGPRSWVQLKIKFPEATSAKKLKVDIKQLPFWKPINVNLKDPSRSKRISKDKRKFNVSKRFNNRRDGSLQL</sequence>
<organism evidence="2 3">
    <name type="scientific">Debaryomyces hansenii (strain ATCC 36239 / CBS 767 / BCRC 21394 / JCM 1990 / NBRC 0083 / IGC 2968)</name>
    <name type="common">Yeast</name>
    <name type="synonym">Torulaspora hansenii</name>
    <dbReference type="NCBI Taxonomy" id="284592"/>
    <lineage>
        <taxon>Eukaryota</taxon>
        <taxon>Fungi</taxon>
        <taxon>Dikarya</taxon>
        <taxon>Ascomycota</taxon>
        <taxon>Saccharomycotina</taxon>
        <taxon>Pichiomycetes</taxon>
        <taxon>Debaryomycetaceae</taxon>
        <taxon>Debaryomyces</taxon>
    </lineage>
</organism>
<dbReference type="GeneID" id="2902477"/>
<gene>
    <name evidence="2" type="ordered locus">DEHA2E20636g</name>
</gene>
<dbReference type="OrthoDB" id="4096888at2759"/>
<dbReference type="Proteomes" id="UP000000599">
    <property type="component" value="Chromosome E"/>
</dbReference>
<dbReference type="EMBL" id="CR382137">
    <property type="protein sequence ID" value="CAG88472.2"/>
    <property type="molecule type" value="Genomic_DNA"/>
</dbReference>
<dbReference type="RefSeq" id="XP_460199.2">
    <property type="nucleotide sequence ID" value="XM_460199.1"/>
</dbReference>
<proteinExistence type="predicted"/>
<dbReference type="AlphaFoldDB" id="Q6BNM1"/>